<dbReference type="EMBL" id="MCFL01000020">
    <property type="protein sequence ID" value="ORZ35792.1"/>
    <property type="molecule type" value="Genomic_DNA"/>
</dbReference>
<feature type="transmembrane region" description="Helical" evidence="2">
    <location>
        <begin position="271"/>
        <end position="292"/>
    </location>
</feature>
<evidence type="ECO:0000313" key="3">
    <source>
        <dbReference type="EMBL" id="ORZ35792.1"/>
    </source>
</evidence>
<gene>
    <name evidence="3" type="ORF">BCR44DRAFT_35434</name>
</gene>
<feature type="transmembrane region" description="Helical" evidence="2">
    <location>
        <begin position="13"/>
        <end position="33"/>
    </location>
</feature>
<keyword evidence="2" id="KW-1133">Transmembrane helix</keyword>
<feature type="transmembrane region" description="Helical" evidence="2">
    <location>
        <begin position="123"/>
        <end position="150"/>
    </location>
</feature>
<dbReference type="Proteomes" id="UP000193411">
    <property type="component" value="Unassembled WGS sequence"/>
</dbReference>
<keyword evidence="2" id="KW-0812">Transmembrane</keyword>
<feature type="transmembrane region" description="Helical" evidence="2">
    <location>
        <begin position="298"/>
        <end position="321"/>
    </location>
</feature>
<proteinExistence type="predicted"/>
<feature type="transmembrane region" description="Helical" evidence="2">
    <location>
        <begin position="40"/>
        <end position="62"/>
    </location>
</feature>
<feature type="transmembrane region" description="Helical" evidence="2">
    <location>
        <begin position="238"/>
        <end position="259"/>
    </location>
</feature>
<protein>
    <submittedName>
        <fullName evidence="3">Uncharacterized protein</fullName>
    </submittedName>
</protein>
<feature type="region of interest" description="Disordered" evidence="1">
    <location>
        <begin position="331"/>
        <end position="350"/>
    </location>
</feature>
<feature type="transmembrane region" description="Helical" evidence="2">
    <location>
        <begin position="179"/>
        <end position="198"/>
    </location>
</feature>
<sequence>MAGGSIPGLSFELSILVSGLFASLICTLITVGIERFGGIIGGVLGSVPHTIVPASMGFYFQYRTLGASSSSATDLTQAGLEEFQRSMIACIPGMFINCAYLLMWRHLPVMLRSRLPNISVTSLLLLVLLCCALVWLAMASALVVGLGAFLHPRPMAELANKPVESASLQVVSPRMHPTVIFGFVILSLQMLVGLFTSWTPPPAPKSRVRVPIGILAARGICAGLAVAASILIGLLSSFAAGVASTAPVIFTTSIIATWVSSGEAVSSGAIGTLLLGSASISMYAMLSALLIVPLGGNYWLMAVVAWVLSVVGVSAPSFAYVTWRRGVTQRREDRGLGNQERESQDEVVKL</sequence>
<feature type="transmembrane region" description="Helical" evidence="2">
    <location>
        <begin position="82"/>
        <end position="102"/>
    </location>
</feature>
<name>A0A1Y2HRN5_9FUNG</name>
<keyword evidence="2" id="KW-0472">Membrane</keyword>
<dbReference type="OrthoDB" id="10262687at2759"/>
<feature type="transmembrane region" description="Helical" evidence="2">
    <location>
        <begin position="210"/>
        <end position="232"/>
    </location>
</feature>
<keyword evidence="4" id="KW-1185">Reference proteome</keyword>
<dbReference type="AlphaFoldDB" id="A0A1Y2HRN5"/>
<organism evidence="3 4">
    <name type="scientific">Catenaria anguillulae PL171</name>
    <dbReference type="NCBI Taxonomy" id="765915"/>
    <lineage>
        <taxon>Eukaryota</taxon>
        <taxon>Fungi</taxon>
        <taxon>Fungi incertae sedis</taxon>
        <taxon>Blastocladiomycota</taxon>
        <taxon>Blastocladiomycetes</taxon>
        <taxon>Blastocladiales</taxon>
        <taxon>Catenariaceae</taxon>
        <taxon>Catenaria</taxon>
    </lineage>
</organism>
<accession>A0A1Y2HRN5</accession>
<evidence type="ECO:0000313" key="4">
    <source>
        <dbReference type="Proteomes" id="UP000193411"/>
    </source>
</evidence>
<reference evidence="3 4" key="1">
    <citation type="submission" date="2016-07" db="EMBL/GenBank/DDBJ databases">
        <title>Pervasive Adenine N6-methylation of Active Genes in Fungi.</title>
        <authorList>
            <consortium name="DOE Joint Genome Institute"/>
            <person name="Mondo S.J."/>
            <person name="Dannebaum R.O."/>
            <person name="Kuo R.C."/>
            <person name="Labutti K."/>
            <person name="Haridas S."/>
            <person name="Kuo A."/>
            <person name="Salamov A."/>
            <person name="Ahrendt S.R."/>
            <person name="Lipzen A."/>
            <person name="Sullivan W."/>
            <person name="Andreopoulos W.B."/>
            <person name="Clum A."/>
            <person name="Lindquist E."/>
            <person name="Daum C."/>
            <person name="Ramamoorthy G.K."/>
            <person name="Gryganskyi A."/>
            <person name="Culley D."/>
            <person name="Magnuson J.K."/>
            <person name="James T.Y."/>
            <person name="O'Malley M.A."/>
            <person name="Stajich J.E."/>
            <person name="Spatafora J.W."/>
            <person name="Visel A."/>
            <person name="Grigoriev I.V."/>
        </authorList>
    </citation>
    <scope>NUCLEOTIDE SEQUENCE [LARGE SCALE GENOMIC DNA]</scope>
    <source>
        <strain evidence="3 4">PL171</strain>
    </source>
</reference>
<evidence type="ECO:0000256" key="2">
    <source>
        <dbReference type="SAM" id="Phobius"/>
    </source>
</evidence>
<comment type="caution">
    <text evidence="3">The sequence shown here is derived from an EMBL/GenBank/DDBJ whole genome shotgun (WGS) entry which is preliminary data.</text>
</comment>
<evidence type="ECO:0000256" key="1">
    <source>
        <dbReference type="SAM" id="MobiDB-lite"/>
    </source>
</evidence>